<gene>
    <name evidence="1" type="ORF">DPEC_G00156780</name>
</gene>
<comment type="caution">
    <text evidence="1">The sequence shown here is derived from an EMBL/GenBank/DDBJ whole genome shotgun (WGS) entry which is preliminary data.</text>
</comment>
<proteinExistence type="predicted"/>
<dbReference type="EMBL" id="CM055739">
    <property type="protein sequence ID" value="KAJ8004242.1"/>
    <property type="molecule type" value="Genomic_DNA"/>
</dbReference>
<evidence type="ECO:0000313" key="1">
    <source>
        <dbReference type="EMBL" id="KAJ8004242.1"/>
    </source>
</evidence>
<organism evidence="1 2">
    <name type="scientific">Dallia pectoralis</name>
    <name type="common">Alaska blackfish</name>
    <dbReference type="NCBI Taxonomy" id="75939"/>
    <lineage>
        <taxon>Eukaryota</taxon>
        <taxon>Metazoa</taxon>
        <taxon>Chordata</taxon>
        <taxon>Craniata</taxon>
        <taxon>Vertebrata</taxon>
        <taxon>Euteleostomi</taxon>
        <taxon>Actinopterygii</taxon>
        <taxon>Neopterygii</taxon>
        <taxon>Teleostei</taxon>
        <taxon>Protacanthopterygii</taxon>
        <taxon>Esociformes</taxon>
        <taxon>Umbridae</taxon>
        <taxon>Dallia</taxon>
    </lineage>
</organism>
<accession>A0ACC2GL12</accession>
<protein>
    <submittedName>
        <fullName evidence="1">Uncharacterized protein</fullName>
    </submittedName>
</protein>
<evidence type="ECO:0000313" key="2">
    <source>
        <dbReference type="Proteomes" id="UP001157502"/>
    </source>
</evidence>
<keyword evidence="2" id="KW-1185">Reference proteome</keyword>
<sequence length="311" mass="34387">MGRASLSVFWTLSVLLIQCPPVVPVTVSTNNPKVEVHEDSDAILSCKFQTEIDQNPRIEWKKKGTDVSIVYYEGEFIGAFAGRASIVGATVTLHRVTQKDAGEYRCEISATQDSINLGETNITLNVLVPPHTPACVIPSSVLTGSVVQLLCVDQQSIPPATYIWYKDDKPLTPYRLPNATYQINPTTGILEFNTVTRGDTGHYSCQASNGVGMPKMCEPQLMKIDDLNIVSMVAMMVTCLIIAICGCGGYYAYRNGYFSRHRGRSFWIPQCHGVAHISSQNLHRAEDKTNVNYSPPSQEPADFRQTQSFML</sequence>
<dbReference type="Proteomes" id="UP001157502">
    <property type="component" value="Chromosome 12"/>
</dbReference>
<name>A0ACC2GL12_DALPE</name>
<reference evidence="1" key="1">
    <citation type="submission" date="2021-05" db="EMBL/GenBank/DDBJ databases">
        <authorList>
            <person name="Pan Q."/>
            <person name="Jouanno E."/>
            <person name="Zahm M."/>
            <person name="Klopp C."/>
            <person name="Cabau C."/>
            <person name="Louis A."/>
            <person name="Berthelot C."/>
            <person name="Parey E."/>
            <person name="Roest Crollius H."/>
            <person name="Montfort J."/>
            <person name="Robinson-Rechavi M."/>
            <person name="Bouchez O."/>
            <person name="Lampietro C."/>
            <person name="Lopez Roques C."/>
            <person name="Donnadieu C."/>
            <person name="Postlethwait J."/>
            <person name="Bobe J."/>
            <person name="Dillon D."/>
            <person name="Chandos A."/>
            <person name="von Hippel F."/>
            <person name="Guiguen Y."/>
        </authorList>
    </citation>
    <scope>NUCLEOTIDE SEQUENCE</scope>
    <source>
        <strain evidence="1">YG-Jan2019</strain>
    </source>
</reference>